<dbReference type="RefSeq" id="WP_160803086.1">
    <property type="nucleotide sequence ID" value="NZ_WUUL01000018.1"/>
</dbReference>
<dbReference type="Proteomes" id="UP000430692">
    <property type="component" value="Unassembled WGS sequence"/>
</dbReference>
<dbReference type="PRINTS" id="PR00081">
    <property type="entry name" value="GDHRDH"/>
</dbReference>
<dbReference type="InterPro" id="IPR036291">
    <property type="entry name" value="NAD(P)-bd_dom_sf"/>
</dbReference>
<keyword evidence="2" id="KW-0560">Oxidoreductase</keyword>
<accession>A0A6I4VXZ3</accession>
<protein>
    <submittedName>
        <fullName evidence="3">SDR family oxidoreductase</fullName>
    </submittedName>
</protein>
<dbReference type="GO" id="GO:0008206">
    <property type="term" value="P:bile acid metabolic process"/>
    <property type="evidence" value="ECO:0007669"/>
    <property type="project" value="UniProtKB-ARBA"/>
</dbReference>
<dbReference type="NCBIfam" id="NF005468">
    <property type="entry name" value="PRK07062.1"/>
    <property type="match status" value="1"/>
</dbReference>
<dbReference type="CDD" id="cd05344">
    <property type="entry name" value="BKR_like_SDR_like"/>
    <property type="match status" value="1"/>
</dbReference>
<keyword evidence="4" id="KW-1185">Reference proteome</keyword>
<dbReference type="InterPro" id="IPR002347">
    <property type="entry name" value="SDR_fam"/>
</dbReference>
<reference evidence="3 4" key="1">
    <citation type="submission" date="2019-12" db="EMBL/GenBank/DDBJ databases">
        <title>Whole-genome analyses of novel actinobacteria.</title>
        <authorList>
            <person name="Sahin N."/>
            <person name="Saygin H."/>
        </authorList>
    </citation>
    <scope>NUCLEOTIDE SEQUENCE [LARGE SCALE GENOMIC DNA]</scope>
    <source>
        <strain evidence="3 4">KC615</strain>
    </source>
</reference>
<dbReference type="FunFam" id="3.40.50.720:FF:000084">
    <property type="entry name" value="Short-chain dehydrogenase reductase"/>
    <property type="match status" value="1"/>
</dbReference>
<organism evidence="3 4">
    <name type="scientific">Shimazuella alba</name>
    <dbReference type="NCBI Taxonomy" id="2690964"/>
    <lineage>
        <taxon>Bacteria</taxon>
        <taxon>Bacillati</taxon>
        <taxon>Bacillota</taxon>
        <taxon>Bacilli</taxon>
        <taxon>Bacillales</taxon>
        <taxon>Thermoactinomycetaceae</taxon>
        <taxon>Shimazuella</taxon>
    </lineage>
</organism>
<dbReference type="Pfam" id="PF13561">
    <property type="entry name" value="adh_short_C2"/>
    <property type="match status" value="1"/>
</dbReference>
<sequence length="263" mass="28605">MDYGLKDKVVLIMGGSSGVGLKTAEMFLQEGAKVVIGGRDPYRLDEAAKKLGSFHAKEKVLAKKCDVTMENDVKEVVKAAIQKFHQLDVLVNSAGRSVMGHFFDITNDQWEEQIKLKYHAIIFAVRAAYPYMKEQGGGRIININATLSKEPEPHMVATAATRAGLLNLSKSLAHELAADNILVNSVSLGVIQTDQWERRRLQNAPDMEPEAYYEDLAKKRSIPLGRVGKAEEVASAILYLASSGASYVTGTTIEVAGGIGKAL</sequence>
<evidence type="ECO:0000313" key="3">
    <source>
        <dbReference type="EMBL" id="MXQ55733.1"/>
    </source>
</evidence>
<dbReference type="InterPro" id="IPR050259">
    <property type="entry name" value="SDR"/>
</dbReference>
<dbReference type="SUPFAM" id="SSF51735">
    <property type="entry name" value="NAD(P)-binding Rossmann-fold domains"/>
    <property type="match status" value="1"/>
</dbReference>
<gene>
    <name evidence="3" type="ORF">GSM42_18795</name>
</gene>
<comment type="similarity">
    <text evidence="1">Belongs to the short-chain dehydrogenases/reductases (SDR) family.</text>
</comment>
<proteinExistence type="inferred from homology"/>
<evidence type="ECO:0000256" key="2">
    <source>
        <dbReference type="ARBA" id="ARBA00023002"/>
    </source>
</evidence>
<dbReference type="PRINTS" id="PR00080">
    <property type="entry name" value="SDRFAMILY"/>
</dbReference>
<dbReference type="PANTHER" id="PTHR42879:SF6">
    <property type="entry name" value="NADPH-DEPENDENT REDUCTASE BACG"/>
    <property type="match status" value="1"/>
</dbReference>
<evidence type="ECO:0000256" key="1">
    <source>
        <dbReference type="ARBA" id="ARBA00006484"/>
    </source>
</evidence>
<dbReference type="PANTHER" id="PTHR42879">
    <property type="entry name" value="3-OXOACYL-(ACYL-CARRIER-PROTEIN) REDUCTASE"/>
    <property type="match status" value="1"/>
</dbReference>
<comment type="caution">
    <text evidence="3">The sequence shown here is derived from an EMBL/GenBank/DDBJ whole genome shotgun (WGS) entry which is preliminary data.</text>
</comment>
<dbReference type="AlphaFoldDB" id="A0A6I4VXZ3"/>
<evidence type="ECO:0000313" key="4">
    <source>
        <dbReference type="Proteomes" id="UP000430692"/>
    </source>
</evidence>
<dbReference type="EMBL" id="WUUL01000018">
    <property type="protein sequence ID" value="MXQ55733.1"/>
    <property type="molecule type" value="Genomic_DNA"/>
</dbReference>
<dbReference type="GO" id="GO:0016491">
    <property type="term" value="F:oxidoreductase activity"/>
    <property type="evidence" value="ECO:0007669"/>
    <property type="project" value="UniProtKB-KW"/>
</dbReference>
<name>A0A6I4VXZ3_9BACL</name>
<dbReference type="Gene3D" id="3.40.50.720">
    <property type="entry name" value="NAD(P)-binding Rossmann-like Domain"/>
    <property type="match status" value="1"/>
</dbReference>